<dbReference type="EMBL" id="KZ679015">
    <property type="protein sequence ID" value="PSS12244.1"/>
    <property type="molecule type" value="Genomic_DNA"/>
</dbReference>
<organism evidence="1 2">
    <name type="scientific">Amorphotheca resinae ATCC 22711</name>
    <dbReference type="NCBI Taxonomy" id="857342"/>
    <lineage>
        <taxon>Eukaryota</taxon>
        <taxon>Fungi</taxon>
        <taxon>Dikarya</taxon>
        <taxon>Ascomycota</taxon>
        <taxon>Pezizomycotina</taxon>
        <taxon>Leotiomycetes</taxon>
        <taxon>Helotiales</taxon>
        <taxon>Amorphothecaceae</taxon>
        <taxon>Amorphotheca</taxon>
    </lineage>
</organism>
<dbReference type="Proteomes" id="UP000241818">
    <property type="component" value="Unassembled WGS sequence"/>
</dbReference>
<dbReference type="GeneID" id="36571623"/>
<sequence>MLALSPLPLPSVSGSSLIGTLLIAAIRDACDDQAYKTDLGEMIRVSRHACAGCLCRCASQMCQIDHHPSFVTAYPFSLRFSSLHTNSPSCSHAFIEAYRVRWRGIV</sequence>
<accession>A0A2T3AUB5</accession>
<reference evidence="1 2" key="1">
    <citation type="journal article" date="2018" name="New Phytol.">
        <title>Comparative genomics and transcriptomics depict ericoid mycorrhizal fungi as versatile saprotrophs and plant mutualists.</title>
        <authorList>
            <person name="Martino E."/>
            <person name="Morin E."/>
            <person name="Grelet G.A."/>
            <person name="Kuo A."/>
            <person name="Kohler A."/>
            <person name="Daghino S."/>
            <person name="Barry K.W."/>
            <person name="Cichocki N."/>
            <person name="Clum A."/>
            <person name="Dockter R.B."/>
            <person name="Hainaut M."/>
            <person name="Kuo R.C."/>
            <person name="LaButti K."/>
            <person name="Lindahl B.D."/>
            <person name="Lindquist E.A."/>
            <person name="Lipzen A."/>
            <person name="Khouja H.R."/>
            <person name="Magnuson J."/>
            <person name="Murat C."/>
            <person name="Ohm R.A."/>
            <person name="Singer S.W."/>
            <person name="Spatafora J.W."/>
            <person name="Wang M."/>
            <person name="Veneault-Fourrey C."/>
            <person name="Henrissat B."/>
            <person name="Grigoriev I.V."/>
            <person name="Martin F.M."/>
            <person name="Perotto S."/>
        </authorList>
    </citation>
    <scope>NUCLEOTIDE SEQUENCE [LARGE SCALE GENOMIC DNA]</scope>
    <source>
        <strain evidence="1 2">ATCC 22711</strain>
    </source>
</reference>
<evidence type="ECO:0000313" key="2">
    <source>
        <dbReference type="Proteomes" id="UP000241818"/>
    </source>
</evidence>
<gene>
    <name evidence="1" type="ORF">M430DRAFT_168520</name>
</gene>
<protein>
    <submittedName>
        <fullName evidence="1">Uncharacterized protein</fullName>
    </submittedName>
</protein>
<keyword evidence="2" id="KW-1185">Reference proteome</keyword>
<evidence type="ECO:0000313" key="1">
    <source>
        <dbReference type="EMBL" id="PSS12244.1"/>
    </source>
</evidence>
<dbReference type="RefSeq" id="XP_024718242.1">
    <property type="nucleotide sequence ID" value="XM_024863542.1"/>
</dbReference>
<dbReference type="AlphaFoldDB" id="A0A2T3AUB5"/>
<proteinExistence type="predicted"/>
<name>A0A2T3AUB5_AMORE</name>
<dbReference type="InParanoid" id="A0A2T3AUB5"/>